<proteinExistence type="inferred from homology"/>
<evidence type="ECO:0000256" key="3">
    <source>
        <dbReference type="ARBA" id="ARBA00022801"/>
    </source>
</evidence>
<organism evidence="8 9">
    <name type="scientific">Exiguobacterium indicum</name>
    <dbReference type="NCBI Taxonomy" id="296995"/>
    <lineage>
        <taxon>Bacteria</taxon>
        <taxon>Bacillati</taxon>
        <taxon>Bacillota</taxon>
        <taxon>Bacilli</taxon>
        <taxon>Bacillales</taxon>
        <taxon>Bacillales Family XII. Incertae Sedis</taxon>
        <taxon>Exiguobacterium</taxon>
    </lineage>
</organism>
<evidence type="ECO:0000256" key="2">
    <source>
        <dbReference type="ARBA" id="ARBA00022723"/>
    </source>
</evidence>
<evidence type="ECO:0000256" key="1">
    <source>
        <dbReference type="ARBA" id="ARBA00022670"/>
    </source>
</evidence>
<keyword evidence="1 6" id="KW-0645">Protease</keyword>
<sequence>MKSQLPVNNIFYNDKDVAHRIASILQMEETLLKQKIAYLQDVTDPGTTSEYEQGRQQLSDKLDTSRRSVKMDLVSRDDVTLRTRIRFEQSLRATSVTEEEACLIQDYLRIEATMLTKSRESVSDLYAALFDTDESTRKQALLSIEEAFRMKESVIQPLFSRLVELRQARATASGKIGFEELAFVELGRVDYTSQDVDHYATIIQSDFLPVKRRFQREQQTFLGKQALHPWDVRQSAYTQIVHHVTDSDTSFLDQTQAILESVHPYFADVLKEMRHTNHLDIAARSNKAGGGFCEYLPVEQQSFLFMNRIQTFDDLVIFMHEIGHAVHHDAMKETYDGLQPIPLEVGEFAAMSLELLTMNEWHQVISDKKDVARAKLEQIRSIVEFLPETIIVDRFQSWLYAHPGHDPKVRHAYYADLRETFDTDVIDWSETPDWKGHAWMSVIHLFETPFYYIEYAIAQIAALQVYHRFTKDPDQTLKDFIAALALSQTHSIQDVYARAGVSFLPSDSELKELVAFLEGQIEFWTNELEKAY</sequence>
<keyword evidence="3 6" id="KW-0378">Hydrolase</keyword>
<reference evidence="8 9" key="1">
    <citation type="submission" date="2023-12" db="EMBL/GenBank/DDBJ databases">
        <authorList>
            <person name="Easwaran N."/>
            <person name="Lazarus H.P.S."/>
        </authorList>
    </citation>
    <scope>NUCLEOTIDE SEQUENCE [LARGE SCALE GENOMIC DNA]</scope>
    <source>
        <strain evidence="8 9">VIT-2023</strain>
    </source>
</reference>
<comment type="similarity">
    <text evidence="6">Belongs to the peptidase M3 family.</text>
</comment>
<dbReference type="Pfam" id="PF01432">
    <property type="entry name" value="Peptidase_M3"/>
    <property type="match status" value="1"/>
</dbReference>
<evidence type="ECO:0000313" key="8">
    <source>
        <dbReference type="EMBL" id="MEI4461068.1"/>
    </source>
</evidence>
<keyword evidence="2 6" id="KW-0479">Metal-binding</keyword>
<dbReference type="RefSeq" id="WP_336448880.1">
    <property type="nucleotide sequence ID" value="NZ_JBAWKY010000001.1"/>
</dbReference>
<evidence type="ECO:0000256" key="6">
    <source>
        <dbReference type="RuleBase" id="RU003435"/>
    </source>
</evidence>
<dbReference type="InterPro" id="IPR001567">
    <property type="entry name" value="Pept_M3A_M3B_dom"/>
</dbReference>
<comment type="cofactor">
    <cofactor evidence="6">
        <name>Zn(2+)</name>
        <dbReference type="ChEBI" id="CHEBI:29105"/>
    </cofactor>
    <text evidence="6">Binds 1 zinc ion.</text>
</comment>
<dbReference type="EMBL" id="JBAWKY010000001">
    <property type="protein sequence ID" value="MEI4461068.1"/>
    <property type="molecule type" value="Genomic_DNA"/>
</dbReference>
<keyword evidence="5 6" id="KW-0482">Metalloprotease</keyword>
<keyword evidence="9" id="KW-1185">Reference proteome</keyword>
<comment type="caution">
    <text evidence="8">The sequence shown here is derived from an EMBL/GenBank/DDBJ whole genome shotgun (WGS) entry which is preliminary data.</text>
</comment>
<protein>
    <submittedName>
        <fullName evidence="8">M3 family metallopeptidase</fullName>
    </submittedName>
</protein>
<accession>A0ABU8EFV4</accession>
<evidence type="ECO:0000256" key="5">
    <source>
        <dbReference type="ARBA" id="ARBA00023049"/>
    </source>
</evidence>
<feature type="domain" description="Peptidase M3A/M3B catalytic" evidence="7">
    <location>
        <begin position="132"/>
        <end position="501"/>
    </location>
</feature>
<dbReference type="SUPFAM" id="SSF55486">
    <property type="entry name" value="Metalloproteases ('zincins'), catalytic domain"/>
    <property type="match status" value="1"/>
</dbReference>
<keyword evidence="4 6" id="KW-0862">Zinc</keyword>
<dbReference type="Gene3D" id="1.10.1370.30">
    <property type="match status" value="1"/>
</dbReference>
<name>A0ABU8EFV4_9BACL</name>
<evidence type="ECO:0000313" key="9">
    <source>
        <dbReference type="Proteomes" id="UP001387110"/>
    </source>
</evidence>
<evidence type="ECO:0000259" key="7">
    <source>
        <dbReference type="Pfam" id="PF01432"/>
    </source>
</evidence>
<gene>
    <name evidence="8" type="ORF">SZL87_01380</name>
</gene>
<dbReference type="Proteomes" id="UP001387110">
    <property type="component" value="Unassembled WGS sequence"/>
</dbReference>
<evidence type="ECO:0000256" key="4">
    <source>
        <dbReference type="ARBA" id="ARBA00022833"/>
    </source>
</evidence>